<protein>
    <submittedName>
        <fullName evidence="7">ABC-2 type transport system permease protein</fullName>
    </submittedName>
</protein>
<dbReference type="EMBL" id="FNBN01000013">
    <property type="protein sequence ID" value="SDH50999.1"/>
    <property type="molecule type" value="Genomic_DNA"/>
</dbReference>
<keyword evidence="2 5" id="KW-0812">Transmembrane</keyword>
<sequence>MAVKYNQWKALLAMSKASLIGIVRSPSAVIFSLGFPLVFILVFGFIGDNGISVKVGVDAATDTSSYLYKQLVSEKSLKLISGQPAAEMEDDLKKGHITAIIRITSHPAQGNAPACDVKVRTSTAAADKISLFKTILTGIIYKADDVYYPRGSVAKLEPVEVLPGRRYRTIDFILPGLLSFSLLSAAVFSTAFLFFSLRQTLVLKRFFATPISRLNIVLGEALARLVFQVAGAVIIIAIGYFAFGFTLVHGWSTFFEMLVLTAFGVIVFMGFGFVVSGIANSESTIPPIANVITLPQFLLAGTFVAVDAFPSWLQPVCRIMPLTYLNDAFRKIAFEGQHLWNVGLELGVLTLWGVIIYIVAVKVFRWE</sequence>
<dbReference type="PANTHER" id="PTHR43027">
    <property type="entry name" value="DOXORUBICIN RESISTANCE ABC TRANSPORTER PERMEASE PROTEIN DRRC-RELATED"/>
    <property type="match status" value="1"/>
</dbReference>
<organism evidence="7 8">
    <name type="scientific">Chitinophaga filiformis</name>
    <name type="common">Myxococcus filiformis</name>
    <name type="synonym">Flexibacter filiformis</name>
    <dbReference type="NCBI Taxonomy" id="104663"/>
    <lineage>
        <taxon>Bacteria</taxon>
        <taxon>Pseudomonadati</taxon>
        <taxon>Bacteroidota</taxon>
        <taxon>Chitinophagia</taxon>
        <taxon>Chitinophagales</taxon>
        <taxon>Chitinophagaceae</taxon>
        <taxon>Chitinophaga</taxon>
    </lineage>
</organism>
<keyword evidence="3 5" id="KW-1133">Transmembrane helix</keyword>
<proteinExistence type="predicted"/>
<dbReference type="PROSITE" id="PS51012">
    <property type="entry name" value="ABC_TM2"/>
    <property type="match status" value="1"/>
</dbReference>
<keyword evidence="4 5" id="KW-0472">Membrane</keyword>
<dbReference type="STRING" id="104663.SAMN04488121_11397"/>
<evidence type="ECO:0000256" key="1">
    <source>
        <dbReference type="ARBA" id="ARBA00004141"/>
    </source>
</evidence>
<feature type="transmembrane region" description="Helical" evidence="5">
    <location>
        <begin position="172"/>
        <end position="195"/>
    </location>
</feature>
<dbReference type="Proteomes" id="UP000199045">
    <property type="component" value="Unassembled WGS sequence"/>
</dbReference>
<feature type="transmembrane region" description="Helical" evidence="5">
    <location>
        <begin position="346"/>
        <end position="364"/>
    </location>
</feature>
<evidence type="ECO:0000256" key="5">
    <source>
        <dbReference type="SAM" id="Phobius"/>
    </source>
</evidence>
<dbReference type="InterPro" id="IPR013525">
    <property type="entry name" value="ABC2_TM"/>
</dbReference>
<feature type="transmembrane region" description="Helical" evidence="5">
    <location>
        <begin position="221"/>
        <end position="245"/>
    </location>
</feature>
<feature type="domain" description="ABC transmembrane type-2" evidence="6">
    <location>
        <begin position="129"/>
        <end position="367"/>
    </location>
</feature>
<evidence type="ECO:0000259" key="6">
    <source>
        <dbReference type="PROSITE" id="PS51012"/>
    </source>
</evidence>
<feature type="transmembrane region" description="Helical" evidence="5">
    <location>
        <begin position="257"/>
        <end position="279"/>
    </location>
</feature>
<dbReference type="RefSeq" id="WP_089838423.1">
    <property type="nucleotide sequence ID" value="NZ_FNBN01000013.1"/>
</dbReference>
<reference evidence="7 8" key="1">
    <citation type="submission" date="2016-10" db="EMBL/GenBank/DDBJ databases">
        <authorList>
            <person name="de Groot N.N."/>
        </authorList>
    </citation>
    <scope>NUCLEOTIDE SEQUENCE [LARGE SCALE GENOMIC DNA]</scope>
    <source>
        <strain evidence="7 8">DSM 527</strain>
    </source>
</reference>
<evidence type="ECO:0000256" key="2">
    <source>
        <dbReference type="ARBA" id="ARBA00022692"/>
    </source>
</evidence>
<gene>
    <name evidence="7" type="ORF">SAMN04488121_11397</name>
</gene>
<feature type="transmembrane region" description="Helical" evidence="5">
    <location>
        <begin position="291"/>
        <end position="313"/>
    </location>
</feature>
<evidence type="ECO:0000256" key="4">
    <source>
        <dbReference type="ARBA" id="ARBA00023136"/>
    </source>
</evidence>
<feature type="transmembrane region" description="Helical" evidence="5">
    <location>
        <begin position="21"/>
        <end position="46"/>
    </location>
</feature>
<comment type="subcellular location">
    <subcellularLocation>
        <location evidence="1">Membrane</location>
        <topology evidence="1">Multi-pass membrane protein</topology>
    </subcellularLocation>
</comment>
<evidence type="ECO:0000313" key="8">
    <source>
        <dbReference type="Proteomes" id="UP000199045"/>
    </source>
</evidence>
<dbReference type="Pfam" id="PF12698">
    <property type="entry name" value="ABC2_membrane_3"/>
    <property type="match status" value="1"/>
</dbReference>
<dbReference type="GO" id="GO:0016020">
    <property type="term" value="C:membrane"/>
    <property type="evidence" value="ECO:0007669"/>
    <property type="project" value="UniProtKB-SubCell"/>
</dbReference>
<dbReference type="OrthoDB" id="9778589at2"/>
<dbReference type="InterPro" id="IPR047817">
    <property type="entry name" value="ABC2_TM_bact-type"/>
</dbReference>
<dbReference type="InterPro" id="IPR052902">
    <property type="entry name" value="ABC-2_transporter"/>
</dbReference>
<dbReference type="GO" id="GO:0140359">
    <property type="term" value="F:ABC-type transporter activity"/>
    <property type="evidence" value="ECO:0007669"/>
    <property type="project" value="InterPro"/>
</dbReference>
<accession>A0A1G8D0W1</accession>
<evidence type="ECO:0000256" key="3">
    <source>
        <dbReference type="ARBA" id="ARBA00022989"/>
    </source>
</evidence>
<evidence type="ECO:0000313" key="7">
    <source>
        <dbReference type="EMBL" id="SDH50999.1"/>
    </source>
</evidence>
<name>A0A1G8D0W1_CHIFI</name>
<dbReference type="PANTHER" id="PTHR43027:SF1">
    <property type="entry name" value="DOXORUBICIN RESISTANCE ABC TRANSPORTER PERMEASE PROTEIN DRRC-RELATED"/>
    <property type="match status" value="1"/>
</dbReference>
<dbReference type="AlphaFoldDB" id="A0A1G8D0W1"/>